<dbReference type="SMART" id="SM01134">
    <property type="entry name" value="DeoRC"/>
    <property type="match status" value="1"/>
</dbReference>
<accession>A0A1I2M5M4</accession>
<dbReference type="PRINTS" id="PR00037">
    <property type="entry name" value="HTHLACR"/>
</dbReference>
<evidence type="ECO:0000256" key="1">
    <source>
        <dbReference type="ARBA" id="ARBA00023015"/>
    </source>
</evidence>
<evidence type="ECO:0000256" key="3">
    <source>
        <dbReference type="ARBA" id="ARBA00023163"/>
    </source>
</evidence>
<dbReference type="InterPro" id="IPR050313">
    <property type="entry name" value="Carb_Metab_HTH_regulators"/>
</dbReference>
<dbReference type="PANTHER" id="PTHR30363">
    <property type="entry name" value="HTH-TYPE TRANSCRIPTIONAL REGULATOR SRLR-RELATED"/>
    <property type="match status" value="1"/>
</dbReference>
<dbReference type="InterPro" id="IPR018356">
    <property type="entry name" value="Tscrpt_reg_HTH_DeoR_CS"/>
</dbReference>
<keyword evidence="2" id="KW-0238">DNA-binding</keyword>
<proteinExistence type="predicted"/>
<keyword evidence="3" id="KW-0804">Transcription</keyword>
<keyword evidence="1" id="KW-0805">Transcription regulation</keyword>
<dbReference type="AlphaFoldDB" id="A0A1I2M5M4"/>
<dbReference type="RefSeq" id="WP_074845624.1">
    <property type="nucleotide sequence ID" value="NZ_FOOE01000013.1"/>
</dbReference>
<dbReference type="OrthoDB" id="9797223at2"/>
<evidence type="ECO:0000259" key="4">
    <source>
        <dbReference type="PROSITE" id="PS51000"/>
    </source>
</evidence>
<reference evidence="5 6" key="1">
    <citation type="submission" date="2016-10" db="EMBL/GenBank/DDBJ databases">
        <authorList>
            <person name="de Groot N.N."/>
        </authorList>
    </citation>
    <scope>NUCLEOTIDE SEQUENCE [LARGE SCALE GENOMIC DNA]</scope>
    <source>
        <strain evidence="5 6">NLAE-zl-G419</strain>
    </source>
</reference>
<dbReference type="SUPFAM" id="SSF46785">
    <property type="entry name" value="Winged helix' DNA-binding domain"/>
    <property type="match status" value="1"/>
</dbReference>
<organism evidence="5 6">
    <name type="scientific">Clostridium cadaveris</name>
    <dbReference type="NCBI Taxonomy" id="1529"/>
    <lineage>
        <taxon>Bacteria</taxon>
        <taxon>Bacillati</taxon>
        <taxon>Bacillota</taxon>
        <taxon>Clostridia</taxon>
        <taxon>Eubacteriales</taxon>
        <taxon>Clostridiaceae</taxon>
        <taxon>Clostridium</taxon>
    </lineage>
</organism>
<evidence type="ECO:0000256" key="2">
    <source>
        <dbReference type="ARBA" id="ARBA00023125"/>
    </source>
</evidence>
<dbReference type="SUPFAM" id="SSF100950">
    <property type="entry name" value="NagB/RpiA/CoA transferase-like"/>
    <property type="match status" value="1"/>
</dbReference>
<dbReference type="PANTHER" id="PTHR30363:SF44">
    <property type="entry name" value="AGA OPERON TRANSCRIPTIONAL REPRESSOR-RELATED"/>
    <property type="match status" value="1"/>
</dbReference>
<dbReference type="InterPro" id="IPR001034">
    <property type="entry name" value="DeoR_HTH"/>
</dbReference>
<protein>
    <submittedName>
        <fullName evidence="5">Transcriptional regulator, DeoR family</fullName>
    </submittedName>
</protein>
<dbReference type="GO" id="GO:0003677">
    <property type="term" value="F:DNA binding"/>
    <property type="evidence" value="ECO:0007669"/>
    <property type="project" value="UniProtKB-KW"/>
</dbReference>
<dbReference type="Pfam" id="PF00455">
    <property type="entry name" value="DeoRC"/>
    <property type="match status" value="1"/>
</dbReference>
<feature type="domain" description="HTH deoR-type" evidence="4">
    <location>
        <begin position="3"/>
        <end position="58"/>
    </location>
</feature>
<dbReference type="InterPro" id="IPR036388">
    <property type="entry name" value="WH-like_DNA-bd_sf"/>
</dbReference>
<dbReference type="InterPro" id="IPR014036">
    <property type="entry name" value="DeoR-like_C"/>
</dbReference>
<dbReference type="Gene3D" id="1.10.10.10">
    <property type="entry name" value="Winged helix-like DNA-binding domain superfamily/Winged helix DNA-binding domain"/>
    <property type="match status" value="1"/>
</dbReference>
<dbReference type="InterPro" id="IPR037171">
    <property type="entry name" value="NagB/RpiA_transferase-like"/>
</dbReference>
<dbReference type="STRING" id="1529.SAMN04487885_11336"/>
<dbReference type="Proteomes" id="UP000182135">
    <property type="component" value="Unassembled WGS sequence"/>
</dbReference>
<keyword evidence="6" id="KW-1185">Reference proteome</keyword>
<sequence length="256" mass="28820">MLKIDRQSKIQEELNSNGSVLISELSQQLCCSEETIRRDLKEMEQAHKLVRIHGGAYLPEKCTKGIPLQLRQIYFVKEKTMMSKHIINTYIEENDLLLLDSSSTCLTLAQELILANINVTIVTNSLKICNLCNEATSNVKVVCLGGTLVTRNSSFVGYRTTEALQYFVADKSFISCPSVDINYGLVDNNVNEGMVRACMLKQSRKNFLVVDHTKFSESTNSIFADLSNIDVIVTDKKLSSNWEDKCSSLNIKLDYI</sequence>
<evidence type="ECO:0000313" key="5">
    <source>
        <dbReference type="EMBL" id="SFF86804.1"/>
    </source>
</evidence>
<gene>
    <name evidence="5" type="ORF">SAMN04487885_11336</name>
</gene>
<dbReference type="Gene3D" id="3.40.50.1360">
    <property type="match status" value="1"/>
</dbReference>
<dbReference type="InterPro" id="IPR036390">
    <property type="entry name" value="WH_DNA-bd_sf"/>
</dbReference>
<dbReference type="SMART" id="SM00420">
    <property type="entry name" value="HTH_DEOR"/>
    <property type="match status" value="1"/>
</dbReference>
<dbReference type="GO" id="GO:0003700">
    <property type="term" value="F:DNA-binding transcription factor activity"/>
    <property type="evidence" value="ECO:0007669"/>
    <property type="project" value="InterPro"/>
</dbReference>
<dbReference type="eggNOG" id="COG1349">
    <property type="taxonomic scope" value="Bacteria"/>
</dbReference>
<name>A0A1I2M5M4_9CLOT</name>
<evidence type="ECO:0000313" key="6">
    <source>
        <dbReference type="Proteomes" id="UP000182135"/>
    </source>
</evidence>
<dbReference type="PROSITE" id="PS00894">
    <property type="entry name" value="HTH_DEOR_1"/>
    <property type="match status" value="1"/>
</dbReference>
<dbReference type="EMBL" id="FOOE01000013">
    <property type="protein sequence ID" value="SFF86804.1"/>
    <property type="molecule type" value="Genomic_DNA"/>
</dbReference>
<dbReference type="PROSITE" id="PS51000">
    <property type="entry name" value="HTH_DEOR_2"/>
    <property type="match status" value="1"/>
</dbReference>
<dbReference type="Pfam" id="PF08220">
    <property type="entry name" value="HTH_DeoR"/>
    <property type="match status" value="1"/>
</dbReference>